<dbReference type="GeneID" id="40311287"/>
<evidence type="ECO:0000313" key="3">
    <source>
        <dbReference type="Proteomes" id="UP000224006"/>
    </source>
</evidence>
<feature type="compositionally biased region" description="Polar residues" evidence="1">
    <location>
        <begin position="160"/>
        <end position="186"/>
    </location>
</feature>
<dbReference type="KEGG" id="bbes:BESB_063590"/>
<sequence>MAIVLPSSCAEGPVDPLAGSSSPKRRSPASLSPRLSSQPNADGFTEDQARVPLPATGRGAPEDEDLLRGIGETAASVLKDMTSWVSGHFHSSMVPAVRSSSAIQKLDGLLFPPAETHVGSTVKVPLTRPTHPPVDMPSASARTSASRQGAALLSARQPAVNGTSHNGSETQRSSRSLVDGFSSSFVSPMPGTDQHARHHRHGGLSHPASASARSTQINSLSFVDTSGVSGDWSFKPDGLFSSFLSLFDVEDEEAYPPAPRGFPGQPPSFGSFHASARPAGGDAFSHRLAVPGRVPSSTSLVRNTGGTTARFRGPAAPAPYGFLPLNGVPPLAGRASPRPAAPAEFYNGGSRAGAHASFLGAPADRVDSSDSVRAGDDLESPLVSPRSLEEPADGTVKPQTWLDYSAGRTMACVTRSHVELSLLVLHNVGKVVCSTVVSGQARLRCPGFNMLNLRIPLYDLQNQVISVAFAVRMSHSHAKVLQMLDRGEYPRSFRAPHSSHALASDSAHGGQKLRYLKQLDWHRRTDEDRKRDTRVVHFRVDIPVSAAISEGPVWVCLTEDRPVVGVTTEELFSRLSDKAENKIFQPRLQFSIRKNLTGIISVPIEPQGTRQEHVYVGQYDDPIDIAVANGLAGQSQLLSRKQNITRLSHGKYDIDGYRCSIFLRPRRFFAGVGPDATSLETTTDDEGEEADGASGDKILIVDEGGAQQPLLDYLKGSLANIIWEEQKCLSAIELVDSHLLPSFEDTSIPWEAKVDRRVAMALACHRAAIREQVAAELLRVQGREPPSLLYEKHANPVSLRLAPHTPPVRVTYTWGDEYSDIQLVVMEDRLVPPTTTDCSRGVTTTQEAGFSIN</sequence>
<feature type="region of interest" description="Disordered" evidence="1">
    <location>
        <begin position="674"/>
        <end position="693"/>
    </location>
</feature>
<name>A0A2A9MJB5_BESBE</name>
<dbReference type="OrthoDB" id="329742at2759"/>
<evidence type="ECO:0000313" key="2">
    <source>
        <dbReference type="EMBL" id="PFH35472.1"/>
    </source>
</evidence>
<dbReference type="VEuPathDB" id="ToxoDB:BESB_063590"/>
<protein>
    <submittedName>
        <fullName evidence="2">Uncharacterized protein</fullName>
    </submittedName>
</protein>
<feature type="compositionally biased region" description="Acidic residues" evidence="1">
    <location>
        <begin position="682"/>
        <end position="691"/>
    </location>
</feature>
<comment type="caution">
    <text evidence="2">The sequence shown here is derived from an EMBL/GenBank/DDBJ whole genome shotgun (WGS) entry which is preliminary data.</text>
</comment>
<reference evidence="2 3" key="1">
    <citation type="submission" date="2017-09" db="EMBL/GenBank/DDBJ databases">
        <title>Genome sequencing of Besnoitia besnoiti strain Bb-Ger1.</title>
        <authorList>
            <person name="Schares G."/>
            <person name="Venepally P."/>
            <person name="Lorenzi H.A."/>
        </authorList>
    </citation>
    <scope>NUCLEOTIDE SEQUENCE [LARGE SCALE GENOMIC DNA]</scope>
    <source>
        <strain evidence="2 3">Bb-Ger1</strain>
    </source>
</reference>
<dbReference type="EMBL" id="NWUJ01000005">
    <property type="protein sequence ID" value="PFH35472.1"/>
    <property type="molecule type" value="Genomic_DNA"/>
</dbReference>
<keyword evidence="3" id="KW-1185">Reference proteome</keyword>
<dbReference type="AlphaFoldDB" id="A0A2A9MJB5"/>
<feature type="region of interest" description="Disordered" evidence="1">
    <location>
        <begin position="123"/>
        <end position="212"/>
    </location>
</feature>
<feature type="compositionally biased region" description="Basic and acidic residues" evidence="1">
    <location>
        <begin position="365"/>
        <end position="376"/>
    </location>
</feature>
<feature type="region of interest" description="Disordered" evidence="1">
    <location>
        <begin position="1"/>
        <end position="65"/>
    </location>
</feature>
<accession>A0A2A9MJB5</accession>
<evidence type="ECO:0000256" key="1">
    <source>
        <dbReference type="SAM" id="MobiDB-lite"/>
    </source>
</evidence>
<organism evidence="2 3">
    <name type="scientific">Besnoitia besnoiti</name>
    <name type="common">Apicomplexan protozoan</name>
    <dbReference type="NCBI Taxonomy" id="94643"/>
    <lineage>
        <taxon>Eukaryota</taxon>
        <taxon>Sar</taxon>
        <taxon>Alveolata</taxon>
        <taxon>Apicomplexa</taxon>
        <taxon>Conoidasida</taxon>
        <taxon>Coccidia</taxon>
        <taxon>Eucoccidiorida</taxon>
        <taxon>Eimeriorina</taxon>
        <taxon>Sarcocystidae</taxon>
        <taxon>Besnoitia</taxon>
    </lineage>
</organism>
<dbReference type="RefSeq" id="XP_029219481.1">
    <property type="nucleotide sequence ID" value="XM_029364773.1"/>
</dbReference>
<feature type="compositionally biased region" description="Low complexity" evidence="1">
    <location>
        <begin position="28"/>
        <end position="37"/>
    </location>
</feature>
<dbReference type="Proteomes" id="UP000224006">
    <property type="component" value="Chromosome V"/>
</dbReference>
<feature type="region of interest" description="Disordered" evidence="1">
    <location>
        <begin position="255"/>
        <end position="276"/>
    </location>
</feature>
<gene>
    <name evidence="2" type="ORF">BESB_063590</name>
</gene>
<feature type="compositionally biased region" description="Pro residues" evidence="1">
    <location>
        <begin position="256"/>
        <end position="266"/>
    </location>
</feature>
<proteinExistence type="predicted"/>
<feature type="region of interest" description="Disordered" evidence="1">
    <location>
        <begin position="365"/>
        <end position="395"/>
    </location>
</feature>